<feature type="domain" description="Dockerin" evidence="1">
    <location>
        <begin position="135"/>
        <end position="202"/>
    </location>
</feature>
<dbReference type="GO" id="GO:0000272">
    <property type="term" value="P:polysaccharide catabolic process"/>
    <property type="evidence" value="ECO:0007669"/>
    <property type="project" value="InterPro"/>
</dbReference>
<dbReference type="InterPro" id="IPR036439">
    <property type="entry name" value="Dockerin_dom_sf"/>
</dbReference>
<dbReference type="Proteomes" id="UP000010798">
    <property type="component" value="Chromosome"/>
</dbReference>
<sequence>MSSTKAQFRPLLETCEPRVALSADVPANTLAVAQGEVQAPRKPAEISVPVSARNINHRHSIIIGETVRPDNGSSLLPAVTHAHGPSGEPLPVHQGIQAGRGRQRSTHAYIRTGQAGPLTSRVTGRAGTTGGFQLSATLPGDLNGDGQVTLADQKAFLSTFRSRYRNTNYLPSADANQNGQIGQGDARFLLRNLKPLTPKVPLSIFLTLAPEDAAKGPTPKTSGGKTHHRDVTILGHTTPGTFIFTDSGVGDFSFQGDVIAADAQGNFAIKVRNKEGLTNYNFLAIDPYGQQVTRVYPVYWLDFAAPGSKLK</sequence>
<name>L0DDE7_SINAD</name>
<dbReference type="OrthoDB" id="270831at2"/>
<evidence type="ECO:0000313" key="3">
    <source>
        <dbReference type="Proteomes" id="UP000010798"/>
    </source>
</evidence>
<dbReference type="EMBL" id="CP003364">
    <property type="protein sequence ID" value="AGA26865.1"/>
    <property type="molecule type" value="Genomic_DNA"/>
</dbReference>
<dbReference type="HOGENOM" id="CLU_874051_0_0_0"/>
<dbReference type="KEGG" id="saci:Sinac_2562"/>
<gene>
    <name evidence="2" type="ordered locus">Sinac_2562</name>
</gene>
<protein>
    <recommendedName>
        <fullName evidence="1">Dockerin domain-containing protein</fullName>
    </recommendedName>
</protein>
<evidence type="ECO:0000313" key="2">
    <source>
        <dbReference type="EMBL" id="AGA26865.1"/>
    </source>
</evidence>
<dbReference type="AlphaFoldDB" id="L0DDE7"/>
<evidence type="ECO:0000259" key="1">
    <source>
        <dbReference type="PROSITE" id="PS51766"/>
    </source>
</evidence>
<dbReference type="PROSITE" id="PS51766">
    <property type="entry name" value="DOCKERIN"/>
    <property type="match status" value="1"/>
</dbReference>
<organism evidence="2 3">
    <name type="scientific">Singulisphaera acidiphila (strain ATCC BAA-1392 / DSM 18658 / VKM B-2454 / MOB10)</name>
    <dbReference type="NCBI Taxonomy" id="886293"/>
    <lineage>
        <taxon>Bacteria</taxon>
        <taxon>Pseudomonadati</taxon>
        <taxon>Planctomycetota</taxon>
        <taxon>Planctomycetia</taxon>
        <taxon>Isosphaerales</taxon>
        <taxon>Isosphaeraceae</taxon>
        <taxon>Singulisphaera</taxon>
    </lineage>
</organism>
<dbReference type="RefSeq" id="WP_015246017.1">
    <property type="nucleotide sequence ID" value="NC_019892.1"/>
</dbReference>
<accession>L0DDE7</accession>
<dbReference type="InterPro" id="IPR016134">
    <property type="entry name" value="Dockerin_dom"/>
</dbReference>
<keyword evidence="3" id="KW-1185">Reference proteome</keyword>
<dbReference type="SUPFAM" id="SSF63446">
    <property type="entry name" value="Type I dockerin domain"/>
    <property type="match status" value="1"/>
</dbReference>
<dbReference type="Gene3D" id="1.10.1330.10">
    <property type="entry name" value="Dockerin domain"/>
    <property type="match status" value="1"/>
</dbReference>
<reference evidence="2 3" key="1">
    <citation type="submission" date="2012-02" db="EMBL/GenBank/DDBJ databases">
        <title>Complete sequence of chromosome of Singulisphaera acidiphila DSM 18658.</title>
        <authorList>
            <consortium name="US DOE Joint Genome Institute (JGI-PGF)"/>
            <person name="Lucas S."/>
            <person name="Copeland A."/>
            <person name="Lapidus A."/>
            <person name="Glavina del Rio T."/>
            <person name="Dalin E."/>
            <person name="Tice H."/>
            <person name="Bruce D."/>
            <person name="Goodwin L."/>
            <person name="Pitluck S."/>
            <person name="Peters L."/>
            <person name="Ovchinnikova G."/>
            <person name="Chertkov O."/>
            <person name="Kyrpides N."/>
            <person name="Mavromatis K."/>
            <person name="Ivanova N."/>
            <person name="Brettin T."/>
            <person name="Detter J.C."/>
            <person name="Han C."/>
            <person name="Larimer F."/>
            <person name="Land M."/>
            <person name="Hauser L."/>
            <person name="Markowitz V."/>
            <person name="Cheng J.-F."/>
            <person name="Hugenholtz P."/>
            <person name="Woyke T."/>
            <person name="Wu D."/>
            <person name="Tindall B."/>
            <person name="Pomrenke H."/>
            <person name="Brambilla E."/>
            <person name="Klenk H.-P."/>
            <person name="Eisen J.A."/>
        </authorList>
    </citation>
    <scope>NUCLEOTIDE SEQUENCE [LARGE SCALE GENOMIC DNA]</scope>
    <source>
        <strain evidence="3">ATCC BAA-1392 / DSM 18658 / VKM B-2454 / MOB10</strain>
    </source>
</reference>
<proteinExistence type="predicted"/>